<dbReference type="EMDB" id="EMD-11743"/>
<keyword evidence="3 4" id="KW-0002">3D-structure</keyword>
<evidence type="ECO:0000313" key="2">
    <source>
        <dbReference type="Proteomes" id="UP000003919"/>
    </source>
</evidence>
<reference evidence="3 4" key="2">
    <citation type="journal article" date="2022" name="Nat. Microbiol.">
        <title>Identification and structure of an extracellular contractile injection system from the marine bacterium Algoriphagus machipongonensis.</title>
        <authorList>
            <person name="Xu J."/>
            <person name="Ericson C.F."/>
            <person name="Lien Y.W."/>
            <person name="Rutaganira F.U.N."/>
            <person name="Eisenstein F."/>
            <person name="Feldmuller M."/>
            <person name="King N."/>
            <person name="Pilhofer M."/>
        </authorList>
    </citation>
    <scope>STRUCTURE BY ELECTRON MICROSCOPY (2.70 ANGSTROMS)</scope>
</reference>
<name>A3HTB3_9BACT</name>
<gene>
    <name evidence="1" type="ORF">ALPR1_12710</name>
</gene>
<dbReference type="OrthoDB" id="8263000at2"/>
<dbReference type="EMBL" id="CM001023">
    <property type="protein sequence ID" value="EAZ83081.1"/>
    <property type="molecule type" value="Genomic_DNA"/>
</dbReference>
<accession>A3HTB3</accession>
<keyword evidence="2" id="KW-1185">Reference proteome</keyword>
<protein>
    <submittedName>
        <fullName evidence="1">Uncharacterized protein</fullName>
    </submittedName>
</protein>
<dbReference type="HOGENOM" id="CLU_007876_0_0_10"/>
<dbReference type="eggNOG" id="COG3422">
    <property type="taxonomic scope" value="Bacteria"/>
</dbReference>
<dbReference type="AlphaFoldDB" id="A3HTB3"/>
<evidence type="ECO:0007829" key="3">
    <source>
        <dbReference type="PDB" id="7AEB"/>
    </source>
</evidence>
<evidence type="ECO:0007829" key="4">
    <source>
        <dbReference type="PDB" id="7AEF"/>
    </source>
</evidence>
<sequence length="933" mass="107644">MSTLNKHISIPKDMSSKDDLDFHFLREEGIRYIKELGSNFWTDYNTHDPGITMLEVLCYAISDLGNRINIPIEDLIANEEGGVKGQFYKVQEILPSAPTSELDLRKLFIDIEGIKNCWIKRERVTVFADLKNQKLSYEKTIWEDLKENQKAQFDLKGLYRILVETEDADKVLSESLEKAVFTKFHANRNLCEDLIKVEKVATEPISVCANVEVAPEADEELIHAQILIAIEDYLAPSPRHYSLKQMVDKGYTMDEIFEGPFLENGFIDTVELKASELRKEVRLSDIINIIMSIDGVKIVKEITLGNCDENDGIENNQWVICIPENKKPKLCKKTTINYFKGILPINLNPVRVDNHKSKILASRLENDLKAKDDLEPAIPQGTFADWGEYSSIQHEFPETYGISDIGLPPKLGVKRAVLARQLKGYLLFFDQILASYFEHLSKIKSLLSLDQGPSFTYFTQAIKDIKDVEELFKDPTLLENDEELTKSLIGKLDDTIERRNQLMDHLIARFAENFSSYAFLMKFLYGESTDEIVLQDKQSFLREYKEISRERGEGFNFYEQSNDNLWDTLNVSGAQKRISKLVGVKDYSRRNLSDTAVEIYRYEHVDGNWVYRWRIRDENGKVLLSATTSYPTYNSAGNEMYFAILKILETPLSDLEKLLEVNFRNENEAGSFHFHKAATSNKFSFDIINPVIDSESSSDFIVAKQYTYYPDRTQAVLGAISLLNFIKYTFTEEGIYLVEHILLRPSPLDPEYLAMQTDAGKEYIEGNFLPFCSDDYENCKMIDPYSFRVSIVLPGFTYRFANKDFRDYLENLIREELPAHIVAKICWIGYRKGEEPELFQEDVENPETPIFKENQLEIFEKAYKNYLFELTDIHKRKGFIASMNKYNQVLNEMTSSLTGLHTIYPTGRLYDCEDEEEELDGKLILGKTNLGTL</sequence>
<evidence type="ECO:0000313" key="1">
    <source>
        <dbReference type="EMBL" id="EAZ83081.1"/>
    </source>
</evidence>
<dbReference type="Proteomes" id="UP000003919">
    <property type="component" value="Chromosome"/>
</dbReference>
<proteinExistence type="evidence at protein level"/>
<comment type="caution">
    <text evidence="1">The sequence shown here is derived from an EMBL/GenBank/DDBJ whole genome shotgun (WGS) entry which is preliminary data.</text>
</comment>
<dbReference type="RefSeq" id="WP_008201029.1">
    <property type="nucleotide sequence ID" value="NZ_CM001023.1"/>
</dbReference>
<dbReference type="EMDB" id="EMD-11745"/>
<dbReference type="SMR" id="A3HTB3"/>
<dbReference type="PDB" id="7AEF">
    <property type="method" value="EM"/>
    <property type="resolution" value="2.80 A"/>
    <property type="chains" value="A/B/C/D/E/F=1-933"/>
</dbReference>
<dbReference type="STRING" id="388413.ALPR1_12710"/>
<dbReference type="EMBL" id="AAXU02000001">
    <property type="protein sequence ID" value="EAZ83081.1"/>
    <property type="molecule type" value="Genomic_DNA"/>
</dbReference>
<dbReference type="PDB" id="7AEB">
    <property type="method" value="EM"/>
    <property type="resolution" value="2.70 A"/>
    <property type="chains" value="A/B/C/D/E/F=1-933"/>
</dbReference>
<organism evidence="1 2">
    <name type="scientific">Algoriphagus machipongonensis</name>
    <dbReference type="NCBI Taxonomy" id="388413"/>
    <lineage>
        <taxon>Bacteria</taxon>
        <taxon>Pseudomonadati</taxon>
        <taxon>Bacteroidota</taxon>
        <taxon>Cytophagia</taxon>
        <taxon>Cytophagales</taxon>
        <taxon>Cyclobacteriaceae</taxon>
        <taxon>Algoriphagus</taxon>
    </lineage>
</organism>
<reference evidence="1 2" key="1">
    <citation type="journal article" date="2011" name="J. Bacteriol.">
        <title>Complete genome sequence of Algoriphagus sp. PR1, bacterial prey of a colony-forming choanoflagellate.</title>
        <authorList>
            <person name="Alegado R.A."/>
            <person name="Ferriera S."/>
            <person name="Nusbaum C."/>
            <person name="Young S.K."/>
            <person name="Zeng Q."/>
            <person name="Imamovic A."/>
            <person name="Fairclough S.R."/>
            <person name="King N."/>
        </authorList>
    </citation>
    <scope>NUCLEOTIDE SEQUENCE [LARGE SCALE GENOMIC DNA]</scope>
    <source>
        <strain evidence="1 2">PR1</strain>
    </source>
</reference>